<dbReference type="Pfam" id="PF22599">
    <property type="entry name" value="SecDF_P1_head"/>
    <property type="match status" value="1"/>
</dbReference>
<comment type="similarity">
    <text evidence="9">Belongs to the SecD/SecF family. SecD subfamily.</text>
</comment>
<feature type="transmembrane region" description="Helical" evidence="9">
    <location>
        <begin position="420"/>
        <end position="441"/>
    </location>
</feature>
<dbReference type="GO" id="GO:0015450">
    <property type="term" value="F:protein-transporting ATPase activity"/>
    <property type="evidence" value="ECO:0007669"/>
    <property type="project" value="InterPro"/>
</dbReference>
<dbReference type="GO" id="GO:0065002">
    <property type="term" value="P:intracellular protein transmembrane transport"/>
    <property type="evidence" value="ECO:0007669"/>
    <property type="project" value="UniProtKB-UniRule"/>
</dbReference>
<dbReference type="Gene3D" id="3.30.70.3400">
    <property type="match status" value="2"/>
</dbReference>
<keyword evidence="14" id="KW-1185">Reference proteome</keyword>
<comment type="function">
    <text evidence="9">Part of the Sec protein translocase complex. Interacts with the SecYEG preprotein conducting channel. SecDF uses the proton motive force (PMF) to complete protein translocation after the ATP-dependent function of SecA.</text>
</comment>
<accession>A0A077AVU9</accession>
<protein>
    <recommendedName>
        <fullName evidence="9">Protein translocase subunit SecD</fullName>
    </recommendedName>
</protein>
<dbReference type="Gene3D" id="3.30.1360.200">
    <property type="match status" value="1"/>
</dbReference>
<dbReference type="Pfam" id="PF07549">
    <property type="entry name" value="Sec_GG"/>
    <property type="match status" value="1"/>
</dbReference>
<dbReference type="Pfam" id="PF21760">
    <property type="entry name" value="SecD_1st"/>
    <property type="match status" value="1"/>
</dbReference>
<keyword evidence="6 9" id="KW-1133">Transmembrane helix</keyword>
<dbReference type="AlphaFoldDB" id="A0A077AVU9"/>
<organism evidence="13 14">
    <name type="scientific">Candidatus Odyssella acanthamoebae</name>
    <dbReference type="NCBI Taxonomy" id="91604"/>
    <lineage>
        <taxon>Bacteria</taxon>
        <taxon>Pseudomonadati</taxon>
        <taxon>Pseudomonadota</taxon>
        <taxon>Alphaproteobacteria</taxon>
        <taxon>Holosporales</taxon>
        <taxon>Candidatus Paracaedibacteraceae</taxon>
        <taxon>Candidatus Odyssella</taxon>
    </lineage>
</organism>
<keyword evidence="8 9" id="KW-0472">Membrane</keyword>
<dbReference type="InterPro" id="IPR055344">
    <property type="entry name" value="SecD_SecF_C_bact"/>
</dbReference>
<dbReference type="InterPro" id="IPR022646">
    <property type="entry name" value="SecD/SecF_CS"/>
</dbReference>
<evidence type="ECO:0000259" key="10">
    <source>
        <dbReference type="Pfam" id="PF02355"/>
    </source>
</evidence>
<dbReference type="GO" id="GO:0043952">
    <property type="term" value="P:protein transport by the Sec complex"/>
    <property type="evidence" value="ECO:0007669"/>
    <property type="project" value="UniProtKB-UniRule"/>
</dbReference>
<evidence type="ECO:0000256" key="5">
    <source>
        <dbReference type="ARBA" id="ARBA00022927"/>
    </source>
</evidence>
<dbReference type="GO" id="GO:0006605">
    <property type="term" value="P:protein targeting"/>
    <property type="evidence" value="ECO:0007669"/>
    <property type="project" value="UniProtKB-UniRule"/>
</dbReference>
<sequence length="529" mass="57635">MLYIARWKAALILLVCVLGVIFSVPNMLSEEQRSKLPAWMQNTFNLGLELQGGSHLQLEVDMKSVMKDYSENLLDEIRTTLRAEKIGYTSLTLAQDRKGVTFMLRDPSQVSVAKKALRKTTNELNSDFDSSGRVTISLTEEAIEKVQAKALEKSIEVIRRRVDESGTKEPLIQRQGTDRIILQLPGVDNPAEVKRLIGRTAKMEFRLVDHDAGTIQVDASGRPQGGVPLGSEILPETGHRGQDGYVVVKKQVAITGDRLIDAQFEFREAQPGVSISFDAVGAKKFAEITANNVNRQFAIILDGRVISHPNIKAPLLDGHAIISGGFAPKEAQELALLLRAGALPAALNVIEERTVGPSLGADSIQDGQRATLFAFLFVAVFMILNYSLFGAFADIALALNLILLFAALSLLGATLTLPGIAGIALTIGMAVDANVLIYERIKEELRHNMKPVMAIEAGYRKALMTILDSNITTLIGAAVLFEFGSGPIRGFAVTLALGIIISLFTALSLTRLIVIFWARRQRNLTSLPI</sequence>
<comment type="caution">
    <text evidence="9">Lacks conserved residue(s) required for the propagation of feature annotation.</text>
</comment>
<dbReference type="InterPro" id="IPR022813">
    <property type="entry name" value="SecD/SecF_arch_bac"/>
</dbReference>
<evidence type="ECO:0000313" key="14">
    <source>
        <dbReference type="Proteomes" id="UP000028926"/>
    </source>
</evidence>
<dbReference type="RefSeq" id="WP_038463222.1">
    <property type="nucleotide sequence ID" value="NZ_CP008941.1"/>
</dbReference>
<keyword evidence="2 9" id="KW-0813">Transport</keyword>
<evidence type="ECO:0000256" key="7">
    <source>
        <dbReference type="ARBA" id="ARBA00023010"/>
    </source>
</evidence>
<feature type="domain" description="Protein export membrane protein SecD/SecF C-terminal" evidence="10">
    <location>
        <begin position="347"/>
        <end position="518"/>
    </location>
</feature>
<dbReference type="InterPro" id="IPR048634">
    <property type="entry name" value="SecD_SecF_C"/>
</dbReference>
<dbReference type="STRING" id="91604.ID47_02095"/>
<keyword evidence="5 9" id="KW-0653">Protein transport</keyword>
<feature type="transmembrane region" description="Helical" evidence="9">
    <location>
        <begin position="462"/>
        <end position="481"/>
    </location>
</feature>
<evidence type="ECO:0000256" key="3">
    <source>
        <dbReference type="ARBA" id="ARBA00022475"/>
    </source>
</evidence>
<evidence type="ECO:0000256" key="1">
    <source>
        <dbReference type="ARBA" id="ARBA00004651"/>
    </source>
</evidence>
<reference evidence="13 14" key="1">
    <citation type="submission" date="2014-07" db="EMBL/GenBank/DDBJ databases">
        <title>Comparative genomic insights into amoeba endosymbionts belonging to the families of Holosporaceae and Candidatus Midichloriaceae within Rickettsiales.</title>
        <authorList>
            <person name="Wang Z."/>
            <person name="Wu M."/>
        </authorList>
    </citation>
    <scope>NUCLEOTIDE SEQUENCE [LARGE SCALE GENOMIC DNA]</scope>
    <source>
        <strain evidence="13">PRA3</strain>
    </source>
</reference>
<dbReference type="HOGENOM" id="CLU_007894_4_3_5"/>
<dbReference type="NCBIfam" id="TIGR00916">
    <property type="entry name" value="2A0604s01"/>
    <property type="match status" value="1"/>
</dbReference>
<comment type="subcellular location">
    <subcellularLocation>
        <location evidence="1 9">Cell membrane</location>
        <topology evidence="1 9">Multi-pass membrane protein</topology>
    </subcellularLocation>
</comment>
<keyword evidence="7 9" id="KW-0811">Translocation</keyword>
<evidence type="ECO:0000256" key="4">
    <source>
        <dbReference type="ARBA" id="ARBA00022692"/>
    </source>
</evidence>
<dbReference type="Proteomes" id="UP000028926">
    <property type="component" value="Chromosome"/>
</dbReference>
<dbReference type="eggNOG" id="COG0342">
    <property type="taxonomic scope" value="Bacteria"/>
</dbReference>
<dbReference type="FunFam" id="1.20.1640.10:FF:000004">
    <property type="entry name" value="Protein translocase subunit SecD"/>
    <property type="match status" value="1"/>
</dbReference>
<dbReference type="HAMAP" id="MF_01463_B">
    <property type="entry name" value="SecD_B"/>
    <property type="match status" value="1"/>
</dbReference>
<evidence type="ECO:0000256" key="6">
    <source>
        <dbReference type="ARBA" id="ARBA00022989"/>
    </source>
</evidence>
<dbReference type="Gene3D" id="1.20.1640.10">
    <property type="entry name" value="Multidrug efflux transporter AcrB transmembrane domain"/>
    <property type="match status" value="1"/>
</dbReference>
<dbReference type="InterPro" id="IPR048631">
    <property type="entry name" value="SecD_1st"/>
</dbReference>
<keyword evidence="3 9" id="KW-1003">Cell membrane</keyword>
<gene>
    <name evidence="9" type="primary">secD</name>
    <name evidence="13" type="ORF">ID47_02095</name>
</gene>
<dbReference type="Pfam" id="PF02355">
    <property type="entry name" value="SecD_SecF_C"/>
    <property type="match status" value="1"/>
</dbReference>
<dbReference type="GO" id="GO:0005886">
    <property type="term" value="C:plasma membrane"/>
    <property type="evidence" value="ECO:0007669"/>
    <property type="project" value="UniProtKB-SubCell"/>
</dbReference>
<dbReference type="InterPro" id="IPR005791">
    <property type="entry name" value="SecD"/>
</dbReference>
<dbReference type="PANTHER" id="PTHR30081">
    <property type="entry name" value="PROTEIN-EXPORT MEMBRANE PROTEIN SEC"/>
    <property type="match status" value="1"/>
</dbReference>
<dbReference type="SUPFAM" id="SSF82866">
    <property type="entry name" value="Multidrug efflux transporter AcrB transmembrane domain"/>
    <property type="match status" value="1"/>
</dbReference>
<comment type="subunit">
    <text evidence="9">Forms a complex with SecF. Part of the essential Sec protein translocation apparatus which comprises SecA, SecYEG and auxiliary proteins SecDF-YajC and YidC.</text>
</comment>
<dbReference type="NCBIfam" id="TIGR01129">
    <property type="entry name" value="secD"/>
    <property type="match status" value="1"/>
</dbReference>
<evidence type="ECO:0000256" key="9">
    <source>
        <dbReference type="HAMAP-Rule" id="MF_01463"/>
    </source>
</evidence>
<feature type="transmembrane region" description="Helical" evidence="9">
    <location>
        <begin position="493"/>
        <end position="518"/>
    </location>
</feature>
<evidence type="ECO:0000256" key="8">
    <source>
        <dbReference type="ARBA" id="ARBA00023136"/>
    </source>
</evidence>
<feature type="domain" description="SecDF P1 head subdomain" evidence="12">
    <location>
        <begin position="242"/>
        <end position="345"/>
    </location>
</feature>
<dbReference type="InterPro" id="IPR054384">
    <property type="entry name" value="SecDF_P1_head"/>
</dbReference>
<feature type="domain" description="Protein translocase subunit SecDF P1" evidence="11">
    <location>
        <begin position="152"/>
        <end position="209"/>
    </location>
</feature>
<keyword evidence="4 9" id="KW-0812">Transmembrane</keyword>
<dbReference type="OrthoDB" id="9805019at2"/>
<evidence type="ECO:0000259" key="11">
    <source>
        <dbReference type="Pfam" id="PF21760"/>
    </source>
</evidence>
<dbReference type="PANTHER" id="PTHR30081:SF1">
    <property type="entry name" value="PROTEIN TRANSLOCASE SUBUNIT SECD"/>
    <property type="match status" value="1"/>
</dbReference>
<feature type="transmembrane region" description="Helical" evidence="9">
    <location>
        <begin position="395"/>
        <end position="414"/>
    </location>
</feature>
<proteinExistence type="inferred from homology"/>
<feature type="transmembrane region" description="Helical" evidence="9">
    <location>
        <begin position="370"/>
        <end position="388"/>
    </location>
</feature>
<name>A0A077AVU9_9PROT</name>
<evidence type="ECO:0000256" key="2">
    <source>
        <dbReference type="ARBA" id="ARBA00022448"/>
    </source>
</evidence>
<dbReference type="EMBL" id="CP008941">
    <property type="protein sequence ID" value="AIK95783.1"/>
    <property type="molecule type" value="Genomic_DNA"/>
</dbReference>
<evidence type="ECO:0000259" key="12">
    <source>
        <dbReference type="Pfam" id="PF22599"/>
    </source>
</evidence>
<evidence type="ECO:0000313" key="13">
    <source>
        <dbReference type="EMBL" id="AIK95783.1"/>
    </source>
</evidence>
<dbReference type="KEGG" id="paca:ID47_02095"/>